<dbReference type="PANTHER" id="PTHR24126:SF14">
    <property type="entry name" value="ANK_REP_REGION DOMAIN-CONTAINING PROTEIN"/>
    <property type="match status" value="1"/>
</dbReference>
<protein>
    <submittedName>
        <fullName evidence="5">Uncharacterized protein</fullName>
    </submittedName>
</protein>
<reference evidence="5 6" key="1">
    <citation type="submission" date="2014-11" db="EMBL/GenBank/DDBJ databases">
        <title>A Rickettsiales Symbiont of Amoebae With Ancient Features.</title>
        <authorList>
            <person name="Schulz F."/>
            <person name="Martijn J."/>
            <person name="Wascher F."/>
            <person name="Kostanjsek R."/>
            <person name="Ettema T.J."/>
            <person name="Horn M."/>
        </authorList>
    </citation>
    <scope>NUCLEOTIDE SEQUENCE [LARGE SCALE GENOMIC DNA]</scope>
    <source>
        <strain evidence="5 6">UWC36</strain>
    </source>
</reference>
<dbReference type="RefSeq" id="WP_039454446.1">
    <property type="nucleotide sequence ID" value="NZ_JSWE01000001.1"/>
</dbReference>
<feature type="repeat" description="ANK" evidence="3">
    <location>
        <begin position="37"/>
        <end position="69"/>
    </location>
</feature>
<dbReference type="SUPFAM" id="SSF48403">
    <property type="entry name" value="Ankyrin repeat"/>
    <property type="match status" value="1"/>
</dbReference>
<dbReference type="PROSITE" id="PS50297">
    <property type="entry name" value="ANK_REP_REGION"/>
    <property type="match status" value="2"/>
</dbReference>
<keyword evidence="6" id="KW-1185">Reference proteome</keyword>
<evidence type="ECO:0000313" key="6">
    <source>
        <dbReference type="Proteomes" id="UP000031258"/>
    </source>
</evidence>
<keyword evidence="2 3" id="KW-0040">ANK repeat</keyword>
<dbReference type="Proteomes" id="UP000031258">
    <property type="component" value="Unassembled WGS sequence"/>
</dbReference>
<dbReference type="InterPro" id="IPR036770">
    <property type="entry name" value="Ankyrin_rpt-contain_sf"/>
</dbReference>
<dbReference type="PROSITE" id="PS50088">
    <property type="entry name" value="ANK_REPEAT"/>
    <property type="match status" value="2"/>
</dbReference>
<dbReference type="AlphaFoldDB" id="A0A0C1QLC2"/>
<proteinExistence type="predicted"/>
<dbReference type="PANTHER" id="PTHR24126">
    <property type="entry name" value="ANKYRIN REPEAT, PH AND SEC7 DOMAIN CONTAINING PROTEIN SECG-RELATED"/>
    <property type="match status" value="1"/>
</dbReference>
<dbReference type="STRING" id="86105.NF27_AA00020"/>
<accession>A0A0C1QLC2</accession>
<gene>
    <name evidence="5" type="ORF">NF27_AA00020</name>
    <name evidence="4" type="ORF">NF27_IS00020</name>
</gene>
<organism evidence="5 6">
    <name type="scientific">Candidatus Jidaibacter acanthamoebae</name>
    <dbReference type="NCBI Taxonomy" id="86105"/>
    <lineage>
        <taxon>Bacteria</taxon>
        <taxon>Pseudomonadati</taxon>
        <taxon>Pseudomonadota</taxon>
        <taxon>Alphaproteobacteria</taxon>
        <taxon>Rickettsiales</taxon>
        <taxon>Candidatus Midichloriaceae</taxon>
        <taxon>Candidatus Jidaibacter</taxon>
    </lineage>
</organism>
<feature type="repeat" description="ANK" evidence="3">
    <location>
        <begin position="70"/>
        <end position="95"/>
    </location>
</feature>
<dbReference type="Gene3D" id="1.25.40.20">
    <property type="entry name" value="Ankyrin repeat-containing domain"/>
    <property type="match status" value="1"/>
</dbReference>
<comment type="caution">
    <text evidence="5">The sequence shown here is derived from an EMBL/GenBank/DDBJ whole genome shotgun (WGS) entry which is preliminary data.</text>
</comment>
<keyword evidence="1" id="KW-0677">Repeat</keyword>
<dbReference type="OrthoDB" id="7837736at2"/>
<evidence type="ECO:0000313" key="5">
    <source>
        <dbReference type="EMBL" id="KIE06304.1"/>
    </source>
</evidence>
<dbReference type="Pfam" id="PF12796">
    <property type="entry name" value="Ank_2"/>
    <property type="match status" value="1"/>
</dbReference>
<dbReference type="EMBL" id="JSWE01000001">
    <property type="protein sequence ID" value="KIE06304.1"/>
    <property type="molecule type" value="Genomic_DNA"/>
</dbReference>
<evidence type="ECO:0000313" key="4">
    <source>
        <dbReference type="EMBL" id="KIE04229.1"/>
    </source>
</evidence>
<name>A0A0C1QLC2_9RICK</name>
<evidence type="ECO:0000256" key="2">
    <source>
        <dbReference type="ARBA" id="ARBA00023043"/>
    </source>
</evidence>
<evidence type="ECO:0000256" key="3">
    <source>
        <dbReference type="PROSITE-ProRule" id="PRU00023"/>
    </source>
</evidence>
<dbReference type="InterPro" id="IPR002110">
    <property type="entry name" value="Ankyrin_rpt"/>
</dbReference>
<dbReference type="SMART" id="SM00248">
    <property type="entry name" value="ANK"/>
    <property type="match status" value="3"/>
</dbReference>
<evidence type="ECO:0000256" key="1">
    <source>
        <dbReference type="ARBA" id="ARBA00022737"/>
    </source>
</evidence>
<dbReference type="EMBL" id="JSWE01000211">
    <property type="protein sequence ID" value="KIE04229.1"/>
    <property type="molecule type" value="Genomic_DNA"/>
</dbReference>
<sequence>MIEKNTQFYEAIEKGDKQKVIELINEDPTLLGYTIGDGTSAIHWATYEGYNEIIEFLISKGVDVNAETDEGETALHIAAYEGYNQTVELLYRNGAVFSPLEVYDNLQEGIKGNIIKDEKLIKIIRHNMIRRLEELSLIQLSTIGDNTDNIITKIKESINFGNNPFMELIIDALVISDIKIENDCIQSYNVENIFDNLYSQSAYNSYYKCLYFFIENGFRLSDIVSVAEPAHENKQDVKKQRIENPAIEQEVRIKRKIPKLFAIIAQHIANGSINECRGYASIYQRIQEDNIAVGEVIVPMEVKEKILDCLVDRRTDATFEVLPSKQEANSWISKALKQEFIILRSS</sequence>